<evidence type="ECO:0000313" key="2">
    <source>
        <dbReference type="EMBL" id="VAX37839.1"/>
    </source>
</evidence>
<feature type="region of interest" description="Disordered" evidence="1">
    <location>
        <begin position="1"/>
        <end position="30"/>
    </location>
</feature>
<dbReference type="InterPro" id="IPR050228">
    <property type="entry name" value="Carboxylesterase_BioH"/>
</dbReference>
<dbReference type="AlphaFoldDB" id="A0A3B1D6K7"/>
<dbReference type="InterPro" id="IPR029058">
    <property type="entry name" value="AB_hydrolase_fold"/>
</dbReference>
<evidence type="ECO:0008006" key="3">
    <source>
        <dbReference type="Google" id="ProtNLM"/>
    </source>
</evidence>
<protein>
    <recommendedName>
        <fullName evidence="3">AB hydrolase-1 domain-containing protein</fullName>
    </recommendedName>
</protein>
<dbReference type="PANTHER" id="PTHR43194">
    <property type="entry name" value="HYDROLASE ALPHA/BETA FOLD FAMILY"/>
    <property type="match status" value="1"/>
</dbReference>
<dbReference type="PANTHER" id="PTHR43194:SF2">
    <property type="entry name" value="PEROXISOMAL MEMBRANE PROTEIN LPX1"/>
    <property type="match status" value="1"/>
</dbReference>
<name>A0A3B1D6K7_9ZZZZ</name>
<dbReference type="SUPFAM" id="SSF53474">
    <property type="entry name" value="alpha/beta-Hydrolases"/>
    <property type="match status" value="1"/>
</dbReference>
<dbReference type="EMBL" id="UOGL01000142">
    <property type="protein sequence ID" value="VAX37839.1"/>
    <property type="molecule type" value="Genomic_DNA"/>
</dbReference>
<proteinExistence type="predicted"/>
<sequence>MKSTQSQQPAETEACLPESSPENKDSAEQATCPVPLGWKKVVATFQKDATTWNIPFKETTLTGKTWGTGPVLIIAGSLTSKPNLFSLLVYLLREEFTCILYEPSDSQSQTPSSLSEELIAVADHHSASQFHLYASGFGSVAALTTALNHPQRINKMILQGGFAHRKLSFVERFLLFCGRLFPSKLQSLPGFQTIFVENHRRWFPPFDGSRWEFLSQEVGEHRIKRIARLASVLKVFNVKNQLSKINCQTLLLRTEGDGAVLADHQQQLLNSMPNVQEEYLQHTGYLTYLTHPHRIAKIIRPFLLDEQEKS</sequence>
<reference evidence="2" key="1">
    <citation type="submission" date="2018-06" db="EMBL/GenBank/DDBJ databases">
        <authorList>
            <person name="Zhirakovskaya E."/>
        </authorList>
    </citation>
    <scope>NUCLEOTIDE SEQUENCE</scope>
</reference>
<accession>A0A3B1D6K7</accession>
<gene>
    <name evidence="2" type="ORF">MNBD_PLANCTO02-95</name>
</gene>
<dbReference type="Gene3D" id="3.40.50.1820">
    <property type="entry name" value="alpha/beta hydrolase"/>
    <property type="match status" value="1"/>
</dbReference>
<organism evidence="2">
    <name type="scientific">hydrothermal vent metagenome</name>
    <dbReference type="NCBI Taxonomy" id="652676"/>
    <lineage>
        <taxon>unclassified sequences</taxon>
        <taxon>metagenomes</taxon>
        <taxon>ecological metagenomes</taxon>
    </lineage>
</organism>
<feature type="compositionally biased region" description="Polar residues" evidence="1">
    <location>
        <begin position="1"/>
        <end position="10"/>
    </location>
</feature>
<evidence type="ECO:0000256" key="1">
    <source>
        <dbReference type="SAM" id="MobiDB-lite"/>
    </source>
</evidence>